<dbReference type="GO" id="GO:0003677">
    <property type="term" value="F:DNA binding"/>
    <property type="evidence" value="ECO:0007669"/>
    <property type="project" value="UniProtKB-KW"/>
</dbReference>
<dbReference type="KEGG" id="fla:SY85_05905"/>
<dbReference type="PANTHER" id="PTHR30346">
    <property type="entry name" value="TRANSCRIPTIONAL DUAL REGULATOR HCAR-RELATED"/>
    <property type="match status" value="1"/>
</dbReference>
<dbReference type="RefSeq" id="WP_066402397.1">
    <property type="nucleotide sequence ID" value="NZ_CP011390.1"/>
</dbReference>
<dbReference type="GO" id="GO:0003700">
    <property type="term" value="F:DNA-binding transcription factor activity"/>
    <property type="evidence" value="ECO:0007669"/>
    <property type="project" value="InterPro"/>
</dbReference>
<name>A0A172TST8_9BACT</name>
<sequence length="297" mass="34167">MELQQIQYFLTLAQELHFWNSAEKLFITQSALSRQIKALEEELGIQLFERTKRTVKLTEAGIFLRDQWLRMMDDIDRIHRQAKSINEGVYGTIRIGYPGSISFGFLPEIISNLSTTLPDVRIELIEPTDISFEQLLLNYNMDIAFRRDPAENPALQSICLYAEHFSLAVPHNHHLTQKNFKGLQDVKNERFILSGLHHKTLYVSSLRQIFSDYNFTPDVYIESDYGSIILGLVAKGVGISVLPGSYAFSAPPDVRFIPLPHSTNLYVTWRKDDHSRLLQNVLLLVQEQAKVFSKKQL</sequence>
<keyword evidence="3" id="KW-0238">DNA-binding</keyword>
<reference evidence="7" key="1">
    <citation type="submission" date="2015-01" db="EMBL/GenBank/DDBJ databases">
        <title>Flavisolibacter sp./LCS9/ whole genome sequencing.</title>
        <authorList>
            <person name="Kim M.K."/>
            <person name="Srinivasan S."/>
            <person name="Lee J.-J."/>
        </authorList>
    </citation>
    <scope>NUCLEOTIDE SEQUENCE [LARGE SCALE GENOMIC DNA]</scope>
    <source>
        <strain evidence="7">LCS9</strain>
    </source>
</reference>
<organism evidence="6 7">
    <name type="scientific">Flavisolibacter tropicus</name>
    <dbReference type="NCBI Taxonomy" id="1492898"/>
    <lineage>
        <taxon>Bacteria</taxon>
        <taxon>Pseudomonadati</taxon>
        <taxon>Bacteroidota</taxon>
        <taxon>Chitinophagia</taxon>
        <taxon>Chitinophagales</taxon>
        <taxon>Chitinophagaceae</taxon>
        <taxon>Flavisolibacter</taxon>
    </lineage>
</organism>
<keyword evidence="2" id="KW-0805">Transcription regulation</keyword>
<dbReference type="PROSITE" id="PS50931">
    <property type="entry name" value="HTH_LYSR"/>
    <property type="match status" value="1"/>
</dbReference>
<evidence type="ECO:0000256" key="3">
    <source>
        <dbReference type="ARBA" id="ARBA00023125"/>
    </source>
</evidence>
<accession>A0A172TST8</accession>
<keyword evidence="4" id="KW-0804">Transcription</keyword>
<dbReference type="InterPro" id="IPR036390">
    <property type="entry name" value="WH_DNA-bd_sf"/>
</dbReference>
<feature type="domain" description="HTH lysR-type" evidence="5">
    <location>
        <begin position="1"/>
        <end position="58"/>
    </location>
</feature>
<evidence type="ECO:0000313" key="6">
    <source>
        <dbReference type="EMBL" id="ANE50100.1"/>
    </source>
</evidence>
<protein>
    <submittedName>
        <fullName evidence="6">LysR family transcriptional regulator</fullName>
    </submittedName>
</protein>
<dbReference type="CDD" id="cd08414">
    <property type="entry name" value="PBP2_LTTR_aromatics_like"/>
    <property type="match status" value="1"/>
</dbReference>
<evidence type="ECO:0000259" key="5">
    <source>
        <dbReference type="PROSITE" id="PS50931"/>
    </source>
</evidence>
<reference evidence="6 7" key="2">
    <citation type="journal article" date="2016" name="Int. J. Syst. Evol. Microbiol.">
        <title>Flavisolibacter tropicus sp. nov., isolated from tropical soil.</title>
        <authorList>
            <person name="Lee J.J."/>
            <person name="Kang M.S."/>
            <person name="Kim G.S."/>
            <person name="Lee C.S."/>
            <person name="Lim S."/>
            <person name="Lee J."/>
            <person name="Roh S.H."/>
            <person name="Kang H."/>
            <person name="Ha J.M."/>
            <person name="Bae S."/>
            <person name="Jung H.Y."/>
            <person name="Kim M.K."/>
        </authorList>
    </citation>
    <scope>NUCLEOTIDE SEQUENCE [LARGE SCALE GENOMIC DNA]</scope>
    <source>
        <strain evidence="6 7">LCS9</strain>
    </source>
</reference>
<dbReference type="FunFam" id="1.10.10.10:FF:000001">
    <property type="entry name" value="LysR family transcriptional regulator"/>
    <property type="match status" value="1"/>
</dbReference>
<keyword evidence="7" id="KW-1185">Reference proteome</keyword>
<evidence type="ECO:0000256" key="1">
    <source>
        <dbReference type="ARBA" id="ARBA00009437"/>
    </source>
</evidence>
<dbReference type="OrthoDB" id="9803735at2"/>
<dbReference type="PANTHER" id="PTHR30346:SF17">
    <property type="entry name" value="LYSR FAMILY TRANSCRIPTIONAL REGULATOR"/>
    <property type="match status" value="1"/>
</dbReference>
<dbReference type="Pfam" id="PF00126">
    <property type="entry name" value="HTH_1"/>
    <property type="match status" value="1"/>
</dbReference>
<dbReference type="InterPro" id="IPR036388">
    <property type="entry name" value="WH-like_DNA-bd_sf"/>
</dbReference>
<dbReference type="InterPro" id="IPR005119">
    <property type="entry name" value="LysR_subst-bd"/>
</dbReference>
<proteinExistence type="inferred from homology"/>
<dbReference type="InterPro" id="IPR000847">
    <property type="entry name" value="LysR_HTH_N"/>
</dbReference>
<dbReference type="STRING" id="1492898.SY85_05905"/>
<dbReference type="AlphaFoldDB" id="A0A172TST8"/>
<dbReference type="Gene3D" id="3.40.190.10">
    <property type="entry name" value="Periplasmic binding protein-like II"/>
    <property type="match status" value="2"/>
</dbReference>
<dbReference type="SUPFAM" id="SSF53850">
    <property type="entry name" value="Periplasmic binding protein-like II"/>
    <property type="match status" value="1"/>
</dbReference>
<evidence type="ECO:0000256" key="2">
    <source>
        <dbReference type="ARBA" id="ARBA00023015"/>
    </source>
</evidence>
<dbReference type="PATRIC" id="fig|1492898.3.peg.1280"/>
<dbReference type="GO" id="GO:0032993">
    <property type="term" value="C:protein-DNA complex"/>
    <property type="evidence" value="ECO:0007669"/>
    <property type="project" value="TreeGrafter"/>
</dbReference>
<evidence type="ECO:0000313" key="7">
    <source>
        <dbReference type="Proteomes" id="UP000077177"/>
    </source>
</evidence>
<evidence type="ECO:0000256" key="4">
    <source>
        <dbReference type="ARBA" id="ARBA00023163"/>
    </source>
</evidence>
<gene>
    <name evidence="6" type="ORF">SY85_05905</name>
</gene>
<dbReference type="Pfam" id="PF03466">
    <property type="entry name" value="LysR_substrate"/>
    <property type="match status" value="1"/>
</dbReference>
<dbReference type="Proteomes" id="UP000077177">
    <property type="component" value="Chromosome"/>
</dbReference>
<dbReference type="EMBL" id="CP011390">
    <property type="protein sequence ID" value="ANE50100.1"/>
    <property type="molecule type" value="Genomic_DNA"/>
</dbReference>
<dbReference type="PRINTS" id="PR00039">
    <property type="entry name" value="HTHLYSR"/>
</dbReference>
<comment type="similarity">
    <text evidence="1">Belongs to the LysR transcriptional regulatory family.</text>
</comment>
<dbReference type="SUPFAM" id="SSF46785">
    <property type="entry name" value="Winged helix' DNA-binding domain"/>
    <property type="match status" value="1"/>
</dbReference>
<dbReference type="Gene3D" id="1.10.10.10">
    <property type="entry name" value="Winged helix-like DNA-binding domain superfamily/Winged helix DNA-binding domain"/>
    <property type="match status" value="1"/>
</dbReference>